<feature type="transmembrane region" description="Helical" evidence="8">
    <location>
        <begin position="183"/>
        <end position="204"/>
    </location>
</feature>
<dbReference type="PANTHER" id="PTHR32024:SF3">
    <property type="entry name" value="TRK SYSTEM POTASSIUM UPTAKE PROTEIN"/>
    <property type="match status" value="1"/>
</dbReference>
<evidence type="ECO:0000256" key="1">
    <source>
        <dbReference type="ARBA" id="ARBA00004651"/>
    </source>
</evidence>
<feature type="transmembrane region" description="Helical" evidence="8">
    <location>
        <begin position="42"/>
        <end position="62"/>
    </location>
</feature>
<proteinExistence type="predicted"/>
<keyword evidence="5 8" id="KW-1133">Transmembrane helix</keyword>
<protein>
    <recommendedName>
        <fullName evidence="11">Trk system potassium uptake protein</fullName>
    </recommendedName>
</protein>
<dbReference type="AlphaFoldDB" id="A0A3A1YN25"/>
<dbReference type="Proteomes" id="UP000265916">
    <property type="component" value="Unassembled WGS sequence"/>
</dbReference>
<evidence type="ECO:0000313" key="10">
    <source>
        <dbReference type="Proteomes" id="UP000265916"/>
    </source>
</evidence>
<dbReference type="RefSeq" id="WP_119531136.1">
    <property type="nucleotide sequence ID" value="NZ_JBHSSP010000022.1"/>
</dbReference>
<evidence type="ECO:0000256" key="2">
    <source>
        <dbReference type="ARBA" id="ARBA00022448"/>
    </source>
</evidence>
<reference evidence="9 10" key="1">
    <citation type="submission" date="2017-08" db="EMBL/GenBank/DDBJ databases">
        <title>Reclassification of Bisgaard taxon 37 and 44.</title>
        <authorList>
            <person name="Christensen H."/>
        </authorList>
    </citation>
    <scope>NUCLEOTIDE SEQUENCE [LARGE SCALE GENOMIC DNA]</scope>
    <source>
        <strain evidence="9 10">111</strain>
    </source>
</reference>
<feature type="transmembrane region" description="Helical" evidence="8">
    <location>
        <begin position="74"/>
        <end position="97"/>
    </location>
</feature>
<feature type="transmembrane region" description="Helical" evidence="8">
    <location>
        <begin position="140"/>
        <end position="162"/>
    </location>
</feature>
<dbReference type="OrthoDB" id="9810952at2"/>
<dbReference type="EMBL" id="NRJG01000060">
    <property type="protein sequence ID" value="RIY38638.1"/>
    <property type="molecule type" value="Genomic_DNA"/>
</dbReference>
<dbReference type="PANTHER" id="PTHR32024">
    <property type="entry name" value="TRK SYSTEM POTASSIUM UPTAKE PROTEIN TRKG-RELATED"/>
    <property type="match status" value="1"/>
</dbReference>
<keyword evidence="3" id="KW-1003">Cell membrane</keyword>
<keyword evidence="6" id="KW-0406">Ion transport</keyword>
<comment type="subcellular location">
    <subcellularLocation>
        <location evidence="1">Cell membrane</location>
        <topology evidence="1">Multi-pass membrane protein</topology>
    </subcellularLocation>
</comment>
<evidence type="ECO:0000256" key="3">
    <source>
        <dbReference type="ARBA" id="ARBA00022475"/>
    </source>
</evidence>
<keyword evidence="2" id="KW-0813">Transport</keyword>
<evidence type="ECO:0000256" key="7">
    <source>
        <dbReference type="ARBA" id="ARBA00023136"/>
    </source>
</evidence>
<dbReference type="GO" id="GO:0030001">
    <property type="term" value="P:metal ion transport"/>
    <property type="evidence" value="ECO:0007669"/>
    <property type="project" value="UniProtKB-ARBA"/>
</dbReference>
<accession>A0A3A1YN25</accession>
<keyword evidence="10" id="KW-1185">Reference proteome</keyword>
<evidence type="ECO:0000256" key="6">
    <source>
        <dbReference type="ARBA" id="ARBA00023065"/>
    </source>
</evidence>
<dbReference type="GO" id="GO:0005886">
    <property type="term" value="C:plasma membrane"/>
    <property type="evidence" value="ECO:0007669"/>
    <property type="project" value="UniProtKB-SubCell"/>
</dbReference>
<name>A0A3A1YN25_9GAMM</name>
<evidence type="ECO:0000313" key="9">
    <source>
        <dbReference type="EMBL" id="RIY38638.1"/>
    </source>
</evidence>
<dbReference type="InterPro" id="IPR003445">
    <property type="entry name" value="Cat_transpt"/>
</dbReference>
<feature type="transmembrane region" description="Helical" evidence="8">
    <location>
        <begin position="468"/>
        <end position="489"/>
    </location>
</feature>
<comment type="caution">
    <text evidence="9">The sequence shown here is derived from an EMBL/GenBank/DDBJ whole genome shotgun (WGS) entry which is preliminary data.</text>
</comment>
<dbReference type="GO" id="GO:0008324">
    <property type="term" value="F:monoatomic cation transmembrane transporter activity"/>
    <property type="evidence" value="ECO:0007669"/>
    <property type="project" value="InterPro"/>
</dbReference>
<evidence type="ECO:0000256" key="4">
    <source>
        <dbReference type="ARBA" id="ARBA00022692"/>
    </source>
</evidence>
<feature type="transmembrane region" description="Helical" evidence="8">
    <location>
        <begin position="239"/>
        <end position="262"/>
    </location>
</feature>
<keyword evidence="4 8" id="KW-0812">Transmembrane</keyword>
<feature type="transmembrane region" description="Helical" evidence="8">
    <location>
        <begin position="336"/>
        <end position="362"/>
    </location>
</feature>
<evidence type="ECO:0000256" key="5">
    <source>
        <dbReference type="ARBA" id="ARBA00022989"/>
    </source>
</evidence>
<evidence type="ECO:0000256" key="8">
    <source>
        <dbReference type="SAM" id="Phobius"/>
    </source>
</evidence>
<organism evidence="9 10">
    <name type="scientific">Psittacicella hinzii</name>
    <dbReference type="NCBI Taxonomy" id="2028575"/>
    <lineage>
        <taxon>Bacteria</taxon>
        <taxon>Pseudomonadati</taxon>
        <taxon>Pseudomonadota</taxon>
        <taxon>Gammaproteobacteria</taxon>
        <taxon>Pasteurellales</taxon>
        <taxon>Psittacicellaceae</taxon>
        <taxon>Psittacicella</taxon>
    </lineage>
</organism>
<evidence type="ECO:0008006" key="11">
    <source>
        <dbReference type="Google" id="ProtNLM"/>
    </source>
</evidence>
<feature type="transmembrane region" description="Helical" evidence="8">
    <location>
        <begin position="274"/>
        <end position="295"/>
    </location>
</feature>
<dbReference type="Pfam" id="PF02386">
    <property type="entry name" value="TrkH"/>
    <property type="match status" value="1"/>
</dbReference>
<feature type="transmembrane region" description="Helical" evidence="8">
    <location>
        <begin position="405"/>
        <end position="430"/>
    </location>
</feature>
<keyword evidence="7 8" id="KW-0472">Membrane</keyword>
<gene>
    <name evidence="9" type="ORF">CKF58_03800</name>
</gene>
<sequence>MFSFSFNLKFVRYALANVTYVISFLMFITLLVSIYFKDGHSYVYIRQIIIMLIASFLLKFGLKREEVIKLRTPDLFLTTSLMWVYGVFICMFPYIIIANYDFANAFFEMCSGLTTTGASIITDFKSLPISLLFWRQITQWFGGIGFIVVGVLILPNLGTGGMKLFKTESSDSEEKAFSHYRDMAFAIAVYYLFITFSCAFSYWLCGMGKMDAIMYSFTTVSTGGFAPTDDSFGELVTTYWPGVVFMYLSALPFQVFVLNLRNRSPWRIFKDQQIQVYTLILMVVAFLISIDRLLYHTGSELGSQYHYSLFYIYWESLVNLINLSTNTGFGISDYSAWGAASIGLMATMAMLGGCSGSTAGGLKIFRLNIIQMFIHQQMNKTIHSNASSVIFYNGQSVDKDDLQGVFFFICIYFMTASFAVFILSFTGLSIDQSLSSVVTTISNTGALVVGGVSDTTGGFDGQTNLQKVINGFVMLLGRLECTTMLVLLMPKFWRY</sequence>
<feature type="transmembrane region" description="Helical" evidence="8">
    <location>
        <begin position="12"/>
        <end position="36"/>
    </location>
</feature>